<keyword evidence="1" id="KW-0479">Metal-binding</keyword>
<dbReference type="SUPFAM" id="SSF109604">
    <property type="entry name" value="HD-domain/PDEase-like"/>
    <property type="match status" value="1"/>
</dbReference>
<evidence type="ECO:0000259" key="4">
    <source>
        <dbReference type="Pfam" id="PF01966"/>
    </source>
</evidence>
<dbReference type="AlphaFoldDB" id="A0A165QAU8"/>
<evidence type="ECO:0000256" key="3">
    <source>
        <dbReference type="ARBA" id="ARBA00022801"/>
    </source>
</evidence>
<keyword evidence="3 5" id="KW-0378">Hydrolase</keyword>
<dbReference type="PANTHER" id="PTHR35795">
    <property type="entry name" value="SLR1885 PROTEIN"/>
    <property type="match status" value="1"/>
</dbReference>
<evidence type="ECO:0000256" key="1">
    <source>
        <dbReference type="ARBA" id="ARBA00022723"/>
    </source>
</evidence>
<organism evidence="5 6">
    <name type="scientific">Paenibacillus elgii</name>
    <dbReference type="NCBI Taxonomy" id="189691"/>
    <lineage>
        <taxon>Bacteria</taxon>
        <taxon>Bacillati</taxon>
        <taxon>Bacillota</taxon>
        <taxon>Bacilli</taxon>
        <taxon>Bacillales</taxon>
        <taxon>Paenibacillaceae</taxon>
        <taxon>Paenibacillus</taxon>
    </lineage>
</organism>
<dbReference type="Gene3D" id="1.10.3210.10">
    <property type="entry name" value="Hypothetical protein af1432"/>
    <property type="match status" value="1"/>
</dbReference>
<dbReference type="Pfam" id="PF01966">
    <property type="entry name" value="HD"/>
    <property type="match status" value="1"/>
</dbReference>
<reference evidence="6" key="1">
    <citation type="submission" date="2016-01" db="EMBL/GenBank/DDBJ databases">
        <title>Draft genome of Chromobacterium sp. F49.</title>
        <authorList>
            <person name="Hong K.W."/>
        </authorList>
    </citation>
    <scope>NUCLEOTIDE SEQUENCE [LARGE SCALE GENOMIC DNA]</scope>
    <source>
        <strain evidence="6">M63</strain>
    </source>
</reference>
<evidence type="ECO:0000313" key="6">
    <source>
        <dbReference type="Proteomes" id="UP000076563"/>
    </source>
</evidence>
<protein>
    <submittedName>
        <fullName evidence="5">HAD family hydrolase</fullName>
    </submittedName>
</protein>
<dbReference type="GO" id="GO:0000166">
    <property type="term" value="F:nucleotide binding"/>
    <property type="evidence" value="ECO:0007669"/>
    <property type="project" value="UniProtKB-KW"/>
</dbReference>
<dbReference type="InterPro" id="IPR006674">
    <property type="entry name" value="HD_domain"/>
</dbReference>
<comment type="caution">
    <text evidence="5">The sequence shown here is derived from an EMBL/GenBank/DDBJ whole genome shotgun (WGS) entry which is preliminary data.</text>
</comment>
<dbReference type="InterPro" id="IPR051094">
    <property type="entry name" value="Diverse_Catalytic_Enzymes"/>
</dbReference>
<sequence length="204" mass="23097">MHPILAEHTKPFPRTNRLRDDIRSFLSVNGCEKTAEHCMDVGTEARRIALRFGADPEAAETSGWLHDISAVIPNGDRIAVSRELGIEVLPEEEAFPIIVHQKLSVVMAQQLFGVTDTVILDAVGCHTTLRAGSTLLDQVLFVADKVAWDQPGTPPYIRELQEQLNRSLIHGAFAYINYLWERKQTLKVVHPWLKEAYEELRHRV</sequence>
<dbReference type="GO" id="GO:0016787">
    <property type="term" value="F:hydrolase activity"/>
    <property type="evidence" value="ECO:0007669"/>
    <property type="project" value="UniProtKB-KW"/>
</dbReference>
<evidence type="ECO:0000256" key="2">
    <source>
        <dbReference type="ARBA" id="ARBA00022741"/>
    </source>
</evidence>
<gene>
    <name evidence="5" type="ORF">AV654_30440</name>
</gene>
<name>A0A165QAU8_9BACL</name>
<accession>A0A165QAU8</accession>
<dbReference type="NCBIfam" id="TIGR00488">
    <property type="entry name" value="bis(5'-nucleosyl)-tetraphosphatase (symmetrical) YqeK"/>
    <property type="match status" value="1"/>
</dbReference>
<dbReference type="Proteomes" id="UP000076563">
    <property type="component" value="Unassembled WGS sequence"/>
</dbReference>
<dbReference type="OrthoDB" id="5295945at2"/>
<dbReference type="STRING" id="1007103.GCA_000213315_00462"/>
<dbReference type="PANTHER" id="PTHR35795:SF1">
    <property type="entry name" value="BIS(5'-NUCLEOSYL)-TETRAPHOSPHATASE, SYMMETRICAL"/>
    <property type="match status" value="1"/>
</dbReference>
<feature type="domain" description="HD" evidence="4">
    <location>
        <begin position="34"/>
        <end position="148"/>
    </location>
</feature>
<dbReference type="GO" id="GO:0046872">
    <property type="term" value="F:metal ion binding"/>
    <property type="evidence" value="ECO:0007669"/>
    <property type="project" value="UniProtKB-KW"/>
</dbReference>
<dbReference type="eggNOG" id="COG1713">
    <property type="taxonomic scope" value="Bacteria"/>
</dbReference>
<dbReference type="RefSeq" id="WP_063186026.1">
    <property type="nucleotide sequence ID" value="NZ_LQRA01000081.1"/>
</dbReference>
<evidence type="ECO:0000313" key="5">
    <source>
        <dbReference type="EMBL" id="KZE74289.1"/>
    </source>
</evidence>
<dbReference type="EMBL" id="LQRA01000081">
    <property type="protein sequence ID" value="KZE74289.1"/>
    <property type="molecule type" value="Genomic_DNA"/>
</dbReference>
<keyword evidence="6" id="KW-1185">Reference proteome</keyword>
<keyword evidence="2" id="KW-0547">Nucleotide-binding</keyword>
<proteinExistence type="predicted"/>
<dbReference type="InterPro" id="IPR005249">
    <property type="entry name" value="YqeK"/>
</dbReference>